<dbReference type="UniPathway" id="UPA00375"/>
<dbReference type="Gene3D" id="2.120.10.80">
    <property type="entry name" value="Kelch-type beta propeller"/>
    <property type="match status" value="1"/>
</dbReference>
<dbReference type="PANTHER" id="PTHR46529">
    <property type="entry name" value="TRNA WYBUTOSINE-SYNTHESIZING PROTEIN 4"/>
    <property type="match status" value="1"/>
</dbReference>
<comment type="function">
    <text evidence="11">Probable S-adenosyl-L-methionine-dependent methyltransferase that acts as a component of the wybutosine biosynthesis pathway. Wybutosine is a hyper modified guanosine with a tricyclic base found at the 3'-position adjacent to the anticodon of eukaryotic phenylalanine tRNA. May methylate the carboxyl group of leucine residues to form alpha-leucine ester residues.</text>
</comment>
<dbReference type="Gene3D" id="3.40.50.150">
    <property type="entry name" value="Vaccinia Virus protein VP39"/>
    <property type="match status" value="1"/>
</dbReference>
<feature type="region of interest" description="Disordered" evidence="16">
    <location>
        <begin position="1"/>
        <end position="20"/>
    </location>
</feature>
<evidence type="ECO:0000256" key="2">
    <source>
        <dbReference type="ARBA" id="ARBA00004797"/>
    </source>
</evidence>
<dbReference type="GO" id="GO:0030488">
    <property type="term" value="P:tRNA methylation"/>
    <property type="evidence" value="ECO:0007669"/>
    <property type="project" value="TreeGrafter"/>
</dbReference>
<dbReference type="Pfam" id="PF04072">
    <property type="entry name" value="LCM"/>
    <property type="match status" value="1"/>
</dbReference>
<comment type="similarity">
    <text evidence="3">Belongs to the methyltransferase superfamily. LCMT family.</text>
</comment>
<feature type="domain" description="JmjC" evidence="17">
    <location>
        <begin position="839"/>
        <end position="996"/>
    </location>
</feature>
<dbReference type="PANTHER" id="PTHR46529:SF1">
    <property type="entry name" value="TRNA WYBUTOSINE-SYNTHESIZING PROTEIN 4"/>
    <property type="match status" value="1"/>
</dbReference>
<dbReference type="VEuPathDB" id="FungiDB:BO78DRAFT_304692"/>
<dbReference type="Pfam" id="PF13418">
    <property type="entry name" value="Beta-prop_TYW4"/>
    <property type="match status" value="1"/>
</dbReference>
<sequence length="1040" mass="114848">MSANKKAGPTMGATKKPAMAGISSKAENEADLVMGTNNSSIVSKRSVEMFYYPKPHFFRYFVKKPQRRSPLINRGYWLRMHAMAETVRQFMREPSGKPKFVLNLGCGFDPLPFILLSEDPSLCSDTRFVDIDYEKLMINKKTAIRRTDEITQTLKDVEFLSDESAVQIRSTHYLGIGCDLKNLKKLDDVLRTEVLPAECSVLFLAEVSLTYMDVKSANAVLDWASKLNNDAKFCILEQFFPDGPDHPFASTMMKHFKKLGAPLYSIHEYPSLSEQEQRFKNAGWKQAHARSLWDLWSDDGYVSSSLRSSLDAVEPFDEWEEFALFASHYFLLVASTAQEAIDRSAEKAEQPGQVADVSSQFALLAKCPGGGQRRFGALIHDGENSFGYHAGLGRQTRLATSDFYSNANDITGPTLPFPPREVPARMCHTATHLAGGDCLLVGGRASPAAGLQDCWLRQGTQWRPTQNLPVPRFRHSATRVAFDSDHILVYGGKTSDGTVLDAWLLWSRSGNGDGWKPIETVGSTPRARFGACLASIDNASGILFGGISADGIVHEDFWTWSLHRRSDGSYYLELHDRTERLRASPLFEYISRFGATVTCSSLGLVIVGGIIPRQVIPYDKEIMLLDPAALASCLAGETSQPSDVLSAVGLGLNFGGPRPLLVGHASHTVDPNQVLLLGGGAVCFSFGTFWTEGTWLLKRVDATTPENEWNLVPESPQTSKVEEPSVAPSSVGSQTTKDIEPIPRVKVQTAAQFQQILADGKPVIIEGSDLGPCTERWTKEYLADAVGRDRKVVVHEAHSENMSFQAKNFSYTTKEFGSFLDEVHAGGRQYLRSISAEEPTKLPANLAVDFPNLKDDFCLPEPLSMVVENAHSSPLRISGPVTLWLHYDVMANVLCQIRGEKRLILFPPSDVQYLQVPAGASSSTINIFQNHADGSIAAVPRTSPQEAVLCRGDILFIPPLWLHTASPTGQVSVAVNVFFRNLSKGYAAGRDVYGNRDLQAYEKARNDLQKIAKSFDALPPDMARFYLLRLAKELRDKAET</sequence>
<dbReference type="Gene3D" id="2.60.120.650">
    <property type="entry name" value="Cupin"/>
    <property type="match status" value="1"/>
</dbReference>
<evidence type="ECO:0000313" key="18">
    <source>
        <dbReference type="EMBL" id="PYI11169.1"/>
    </source>
</evidence>
<dbReference type="GO" id="GO:0031591">
    <property type="term" value="P:wybutosine biosynthetic process"/>
    <property type="evidence" value="ECO:0007669"/>
    <property type="project" value="TreeGrafter"/>
</dbReference>
<dbReference type="Pfam" id="PF13621">
    <property type="entry name" value="Cupin_8"/>
    <property type="match status" value="1"/>
</dbReference>
<dbReference type="EC" id="2.1.1.290" evidence="5"/>
<dbReference type="InterPro" id="IPR041667">
    <property type="entry name" value="Cupin_8"/>
</dbReference>
<dbReference type="InterPro" id="IPR007213">
    <property type="entry name" value="Ppm1/Ppm2/Tcmp"/>
</dbReference>
<dbReference type="SUPFAM" id="SSF50965">
    <property type="entry name" value="Galactose oxidase, central domain"/>
    <property type="match status" value="1"/>
</dbReference>
<dbReference type="InterPro" id="IPR003347">
    <property type="entry name" value="JmjC_dom"/>
</dbReference>
<dbReference type="FunFam" id="2.60.120.650:FF:000043">
    <property type="entry name" value="tRNA wybutosine-synthesizing protein 4"/>
    <property type="match status" value="1"/>
</dbReference>
<feature type="compositionally biased region" description="Polar residues" evidence="16">
    <location>
        <begin position="727"/>
        <end position="736"/>
    </location>
</feature>
<evidence type="ECO:0000313" key="19">
    <source>
        <dbReference type="Proteomes" id="UP000248423"/>
    </source>
</evidence>
<dbReference type="InterPro" id="IPR015915">
    <property type="entry name" value="Kelch-typ_b-propeller"/>
</dbReference>
<dbReference type="SUPFAM" id="SSF51197">
    <property type="entry name" value="Clavaminate synthase-like"/>
    <property type="match status" value="1"/>
</dbReference>
<keyword evidence="9" id="KW-0949">S-adenosyl-L-methionine</keyword>
<keyword evidence="8" id="KW-0808">Transferase</keyword>
<evidence type="ECO:0000256" key="13">
    <source>
        <dbReference type="ARBA" id="ARBA00030231"/>
    </source>
</evidence>
<dbReference type="PROSITE" id="PS51184">
    <property type="entry name" value="JMJC"/>
    <property type="match status" value="1"/>
</dbReference>
<comment type="pathway">
    <text evidence="2">tRNA modification; wybutosine-tRNA(Phe) biosynthesis.</text>
</comment>
<protein>
    <recommendedName>
        <fullName evidence="6">tRNA wybutosine-synthesizing protein 4</fullName>
        <ecNumber evidence="5">2.1.1.290</ecNumber>
        <ecNumber evidence="4">2.3.1.231</ecNumber>
    </recommendedName>
    <alternativeName>
        <fullName evidence="13">Leucine carboxyl methyltransferase 2</fullName>
    </alternativeName>
    <alternativeName>
        <fullName evidence="14">tRNA(Phe) (7-(3-amino-3-(methoxycarbonyl)propyl)wyosine(37)-N)-methoxycarbonyltransferase</fullName>
    </alternativeName>
    <alternativeName>
        <fullName evidence="12">tRNA(Phe) (7-(3-amino-3-carboxypropyl)wyosine(37)-O)-methyltransferase</fullName>
    </alternativeName>
</protein>
<evidence type="ECO:0000256" key="14">
    <source>
        <dbReference type="ARBA" id="ARBA00030847"/>
    </source>
</evidence>
<gene>
    <name evidence="18" type="ORF">BO78DRAFT_304692</name>
</gene>
<evidence type="ECO:0000256" key="9">
    <source>
        <dbReference type="ARBA" id="ARBA00022691"/>
    </source>
</evidence>
<evidence type="ECO:0000259" key="17">
    <source>
        <dbReference type="PROSITE" id="PS51184"/>
    </source>
</evidence>
<proteinExistence type="inferred from homology"/>
<dbReference type="InterPro" id="IPR011043">
    <property type="entry name" value="Gal_Oxase/kelch_b-propeller"/>
</dbReference>
<dbReference type="Proteomes" id="UP000248423">
    <property type="component" value="Unassembled WGS sequence"/>
</dbReference>
<evidence type="ECO:0000256" key="16">
    <source>
        <dbReference type="SAM" id="MobiDB-lite"/>
    </source>
</evidence>
<evidence type="ECO:0000256" key="1">
    <source>
        <dbReference type="ARBA" id="ARBA00001806"/>
    </source>
</evidence>
<comment type="catalytic activity">
    <reaction evidence="15">
        <text>7-[(3S)-(3-amino-3-methoxycarbonyl)propyl]wyosine(37) in tRNA(Phe) + S-adenosyl-L-methionine + CO2 = wybutosine(37) in tRNA(Phe) + S-adenosyl-L-homocysteine + 2 H(+)</text>
        <dbReference type="Rhea" id="RHEA:37119"/>
        <dbReference type="Rhea" id="RHEA-COMP:11844"/>
        <dbReference type="Rhea" id="RHEA-COMP:11847"/>
        <dbReference type="ChEBI" id="CHEBI:15378"/>
        <dbReference type="ChEBI" id="CHEBI:16526"/>
        <dbReference type="ChEBI" id="CHEBI:57856"/>
        <dbReference type="ChEBI" id="CHEBI:59789"/>
        <dbReference type="ChEBI" id="CHEBI:73544"/>
        <dbReference type="ChEBI" id="CHEBI:74275"/>
        <dbReference type="EC" id="2.3.1.231"/>
    </reaction>
</comment>
<name>A0A319F5T3_ASPSB</name>
<organism evidence="18 19">
    <name type="scientific">Aspergillus sclerotiicarbonarius (strain CBS 121057 / IBT 28362)</name>
    <dbReference type="NCBI Taxonomy" id="1448318"/>
    <lineage>
        <taxon>Eukaryota</taxon>
        <taxon>Fungi</taxon>
        <taxon>Dikarya</taxon>
        <taxon>Ascomycota</taxon>
        <taxon>Pezizomycotina</taxon>
        <taxon>Eurotiomycetes</taxon>
        <taxon>Eurotiomycetidae</taxon>
        <taxon>Eurotiales</taxon>
        <taxon>Aspergillaceae</taxon>
        <taxon>Aspergillus</taxon>
        <taxon>Aspergillus subgen. Circumdati</taxon>
    </lineage>
</organism>
<dbReference type="AlphaFoldDB" id="A0A319F5T3"/>
<accession>A0A319F5T3</accession>
<dbReference type="InterPro" id="IPR029063">
    <property type="entry name" value="SAM-dependent_MTases_sf"/>
</dbReference>
<dbReference type="STRING" id="1448318.A0A319F5T3"/>
<keyword evidence="10" id="KW-0819">tRNA processing</keyword>
<feature type="region of interest" description="Disordered" evidence="16">
    <location>
        <begin position="712"/>
        <end position="736"/>
    </location>
</feature>
<evidence type="ECO:0000256" key="12">
    <source>
        <dbReference type="ARBA" id="ARBA00029750"/>
    </source>
</evidence>
<reference evidence="18 19" key="1">
    <citation type="submission" date="2018-02" db="EMBL/GenBank/DDBJ databases">
        <title>The genomes of Aspergillus section Nigri reveals drivers in fungal speciation.</title>
        <authorList>
            <consortium name="DOE Joint Genome Institute"/>
            <person name="Vesth T.C."/>
            <person name="Nybo J."/>
            <person name="Theobald S."/>
            <person name="Brandl J."/>
            <person name="Frisvad J.C."/>
            <person name="Nielsen K.F."/>
            <person name="Lyhne E.K."/>
            <person name="Kogle M.E."/>
            <person name="Kuo A."/>
            <person name="Riley R."/>
            <person name="Clum A."/>
            <person name="Nolan M."/>
            <person name="Lipzen A."/>
            <person name="Salamov A."/>
            <person name="Henrissat B."/>
            <person name="Wiebenga A."/>
            <person name="De vries R.P."/>
            <person name="Grigoriev I.V."/>
            <person name="Mortensen U.H."/>
            <person name="Andersen M.R."/>
            <person name="Baker S.E."/>
        </authorList>
    </citation>
    <scope>NUCLEOTIDE SEQUENCE [LARGE SCALE GENOMIC DNA]</scope>
    <source>
        <strain evidence="18 19">CBS 121057</strain>
    </source>
</reference>
<dbReference type="EMBL" id="KZ826319">
    <property type="protein sequence ID" value="PYI11169.1"/>
    <property type="molecule type" value="Genomic_DNA"/>
</dbReference>
<evidence type="ECO:0000256" key="6">
    <source>
        <dbReference type="ARBA" id="ARBA00018045"/>
    </source>
</evidence>
<dbReference type="EC" id="2.3.1.231" evidence="4"/>
<evidence type="ECO:0000256" key="7">
    <source>
        <dbReference type="ARBA" id="ARBA00022603"/>
    </source>
</evidence>
<dbReference type="SMART" id="SM00558">
    <property type="entry name" value="JmjC"/>
    <property type="match status" value="1"/>
</dbReference>
<keyword evidence="19" id="KW-1185">Reference proteome</keyword>
<dbReference type="SUPFAM" id="SSF53335">
    <property type="entry name" value="S-adenosyl-L-methionine-dependent methyltransferases"/>
    <property type="match status" value="1"/>
</dbReference>
<dbReference type="FunFam" id="2.120.10.80:FF:000133">
    <property type="entry name" value="Leucine carboxyl methyltransferase 2"/>
    <property type="match status" value="1"/>
</dbReference>
<evidence type="ECO:0000256" key="11">
    <source>
        <dbReference type="ARBA" id="ARBA00025588"/>
    </source>
</evidence>
<evidence type="ECO:0000256" key="10">
    <source>
        <dbReference type="ARBA" id="ARBA00022694"/>
    </source>
</evidence>
<dbReference type="Gene3D" id="6.10.140.1470">
    <property type="match status" value="1"/>
</dbReference>
<evidence type="ECO:0000256" key="15">
    <source>
        <dbReference type="ARBA" id="ARBA00049250"/>
    </source>
</evidence>
<evidence type="ECO:0000256" key="3">
    <source>
        <dbReference type="ARBA" id="ARBA00010703"/>
    </source>
</evidence>
<dbReference type="OrthoDB" id="47172at2759"/>
<evidence type="ECO:0000256" key="4">
    <source>
        <dbReference type="ARBA" id="ARBA00012155"/>
    </source>
</evidence>
<comment type="catalytic activity">
    <reaction evidence="1">
        <text>7-[(3S)-3-amino-3-carboxypropyl]wyosine(37) in tRNA(Phe) + S-adenosyl-L-methionine = 7-[(3S)-(3-amino-3-methoxycarbonyl)propyl]wyosine(37) in tRNA(Phe) + S-adenosyl-L-homocysteine</text>
        <dbReference type="Rhea" id="RHEA:36903"/>
        <dbReference type="Rhea" id="RHEA-COMP:10379"/>
        <dbReference type="Rhea" id="RHEA-COMP:11844"/>
        <dbReference type="ChEBI" id="CHEBI:57856"/>
        <dbReference type="ChEBI" id="CHEBI:59789"/>
        <dbReference type="ChEBI" id="CHEBI:73543"/>
        <dbReference type="ChEBI" id="CHEBI:74275"/>
        <dbReference type="EC" id="2.1.1.290"/>
    </reaction>
</comment>
<keyword evidence="7" id="KW-0489">Methyltransferase</keyword>
<dbReference type="FunFam" id="3.40.50.150:FF:000383">
    <property type="entry name" value="Leucine carboxyl methyltransferase 2"/>
    <property type="match status" value="1"/>
</dbReference>
<evidence type="ECO:0000256" key="5">
    <source>
        <dbReference type="ARBA" id="ARBA00012779"/>
    </source>
</evidence>
<evidence type="ECO:0000256" key="8">
    <source>
        <dbReference type="ARBA" id="ARBA00022679"/>
    </source>
</evidence>
<dbReference type="GO" id="GO:0008175">
    <property type="term" value="F:tRNA methyltransferase activity"/>
    <property type="evidence" value="ECO:0007669"/>
    <property type="project" value="TreeGrafter"/>
</dbReference>